<evidence type="ECO:0000313" key="3">
    <source>
        <dbReference type="Ensembl" id="ENSXETP00000058529"/>
    </source>
</evidence>
<dbReference type="KEGG" id="xtr:100494809"/>
<reference evidence="5" key="3">
    <citation type="submission" date="2025-04" db="UniProtKB">
        <authorList>
            <consortium name="RefSeq"/>
        </authorList>
    </citation>
    <scope>IDENTIFICATION</scope>
    <source>
        <strain evidence="5">Nigerian</strain>
        <tissue evidence="5">Liver and blood</tissue>
    </source>
</reference>
<proteinExistence type="predicted"/>
<dbReference type="Gene3D" id="1.25.40.10">
    <property type="entry name" value="Tetratricopeptide repeat domain"/>
    <property type="match status" value="1"/>
</dbReference>
<dbReference type="PANTHER" id="PTHR47083:SF1">
    <property type="entry name" value="TESTIS-EXPRESSED PROTEIN 11"/>
    <property type="match status" value="1"/>
</dbReference>
<reference evidence="3" key="1">
    <citation type="journal article" date="2010" name="Science">
        <title>The genome of the Western clawed frog Xenopus tropicalis.</title>
        <authorList>
            <person name="Hellsten U."/>
            <person name="Harland R.M."/>
            <person name="Gilchrist M.J."/>
            <person name="Hendrix D."/>
            <person name="Jurka J."/>
            <person name="Kapitonov V."/>
            <person name="Ovcharenko I."/>
            <person name="Putnam N.H."/>
            <person name="Shu S."/>
            <person name="Taher L."/>
            <person name="Blitz I.L."/>
            <person name="Blumberg B."/>
            <person name="Dichmann D.S."/>
            <person name="Dubchak I."/>
            <person name="Amaya E."/>
            <person name="Detter J.C."/>
            <person name="Fletcher R."/>
            <person name="Gerhard D.S."/>
            <person name="Goodstein D."/>
            <person name="Graves T."/>
            <person name="Grigoriev I.V."/>
            <person name="Grimwood J."/>
            <person name="Kawashima T."/>
            <person name="Lindquist E."/>
            <person name="Lucas S.M."/>
            <person name="Mead P.E."/>
            <person name="Mitros T."/>
            <person name="Ogino H."/>
            <person name="Ohta Y."/>
            <person name="Poliakov A.V."/>
            <person name="Pollet N."/>
            <person name="Robert J."/>
            <person name="Salamov A."/>
            <person name="Sater A.K."/>
            <person name="Schmutz J."/>
            <person name="Terry A."/>
            <person name="Vize P.D."/>
            <person name="Warren W.C."/>
            <person name="Wells D."/>
            <person name="Wills A."/>
            <person name="Wilson R.K."/>
            <person name="Zimmerman L.B."/>
            <person name="Zorn A.M."/>
            <person name="Grainger R."/>
            <person name="Grammer T."/>
            <person name="Khokha M.K."/>
            <person name="Richardson P.M."/>
            <person name="Rokhsar D.S."/>
        </authorList>
    </citation>
    <scope>NUCLEOTIDE SEQUENCE [LARGE SCALE GENOMIC DNA]</scope>
    <source>
        <strain evidence="3">Nigerian</strain>
    </source>
</reference>
<dbReference type="SUPFAM" id="SSF48452">
    <property type="entry name" value="TPR-like"/>
    <property type="match status" value="1"/>
</dbReference>
<dbReference type="Xenbase" id="XB-GENE-6043903">
    <property type="gene designation" value="tex11"/>
</dbReference>
<dbReference type="Pfam" id="PF08631">
    <property type="entry name" value="SPO22"/>
    <property type="match status" value="1"/>
</dbReference>
<evidence type="ECO:0000313" key="6">
    <source>
        <dbReference type="Xenbase" id="XB-GENE-6043903"/>
    </source>
</evidence>
<dbReference type="AlphaFoldDB" id="A0A6I8PKS0"/>
<dbReference type="Bgee" id="ENSXETG00000033733">
    <property type="expression patterns" value="Expressed in skeletal muscle tissue and 3 other cell types or tissues"/>
</dbReference>
<dbReference type="InterPro" id="IPR011990">
    <property type="entry name" value="TPR-like_helical_dom_sf"/>
</dbReference>
<name>A0A6I8PKS0_XENTR</name>
<accession>A0A6I8PKS0</accession>
<dbReference type="OMA" id="NYETQMN"/>
<dbReference type="CTD" id="56159"/>
<keyword evidence="4" id="KW-1185">Reference proteome</keyword>
<dbReference type="Ensembl" id="ENSXETT00000063034">
    <property type="protein sequence ID" value="ENSXETP00000058529"/>
    <property type="gene ID" value="ENSXETG00000033733"/>
</dbReference>
<dbReference type="GeneID" id="100494809"/>
<dbReference type="Proteomes" id="UP000008143">
    <property type="component" value="Chromosome 8"/>
</dbReference>
<evidence type="ECO:0000313" key="5">
    <source>
        <dbReference type="RefSeq" id="XP_017952456.2"/>
    </source>
</evidence>
<dbReference type="GO" id="GO:0000801">
    <property type="term" value="C:central element"/>
    <property type="evidence" value="ECO:0000318"/>
    <property type="project" value="GO_Central"/>
</dbReference>
<protein>
    <recommendedName>
        <fullName evidence="2">Protein ZIP4 homolog</fullName>
    </recommendedName>
</protein>
<evidence type="ECO:0000313" key="4">
    <source>
        <dbReference type="Proteomes" id="UP000008143"/>
    </source>
</evidence>
<dbReference type="InterPro" id="IPR042861">
    <property type="entry name" value="TEX11"/>
</dbReference>
<evidence type="ECO:0000256" key="2">
    <source>
        <dbReference type="ARBA" id="ARBA00031845"/>
    </source>
</evidence>
<dbReference type="GO" id="GO:0007130">
    <property type="term" value="P:synaptonemal complex assembly"/>
    <property type="evidence" value="ECO:0000318"/>
    <property type="project" value="GO_Central"/>
</dbReference>
<dbReference type="GeneTree" id="ENSGT00390000006492"/>
<dbReference type="GO" id="GO:0007060">
    <property type="term" value="P:male meiosis chromosome segregation"/>
    <property type="evidence" value="ECO:0000318"/>
    <property type="project" value="GO_Central"/>
</dbReference>
<sequence>MKMEDGSSLKRITGLITDLMGRPLPSAVSEIIDQLYKEIEYLGENGIQCSNAQVDECAINLWNWGVTKRAEDSITEDDRARVRHISCKLGLWCEGPEPSEGTLRRNILMAMKTGKGWIDVGKFDLANGFLETALNSLEKLYLLLTQRYTQEADINMHKIYVEKDLFKVLSYQAEVAIAQKDFNMASLRIQRCKEMLQRQPKEAVYLSVLCYNFGVETYEGKLYEQSSFWLSQSYEIGKMDERYSNGKEMQTKVLRLLATVYWEWDCKIYQDKAISIINMANEEYLHPAGLFLKMKILLHCFTPDDVLSTVVTEMLHHDLSLEIYLNTVRLLLEHRRDCVGFDFLKMTCKKFESSPDLQKALILYIELLLLRGKELLAQQKIEDLITGHYSKKQLSPEMLSHLHAILWDYAAKCFEAKNYAEALQWYNYSLSFFASGTAELSLAKLQRNRASCYILLKQYPKAKEAAKDAERCCPDSIFTQFTLFKIEILQNNISEATYALLAMKRLAAQSKSDDLLMEQSCTPMDLLSLAAQIALEGGHHEVAIKALEILAEQSSDIQQVFTALRCLVRLILSKEDGDLEDKGVDDIDLLILYLNTVHNKLAESQKEGALNQENWISEANWFRKIAWNLAVKKQESPQRMRDCFILSYKISLFCPCDKPILVAQKSCLLLAAAVDLDMARKATDHCKQVQLLTQSLEYIQLCREIWRVLQSTGELFNDPTEILLLLYEFEVRAKLNDPRLDSVLEAVWELPNLEIKTLETIASLSMETPAYYPSICKRALQGALSLLKKQDPVDTPRISKCLHSLVKLNIPNEMMEVEPCVQEEVWRYYQEAITIITTYEGYPEMEILWLMTRAWNTGALLYSVSRYTDTEHWCALAMRLLNHLGSLKSTYETQMAGLYSEILARLDKAKRAQPSK</sequence>
<dbReference type="InterPro" id="IPR013940">
    <property type="entry name" value="Spo22/ZIP4/TEX11"/>
</dbReference>
<dbReference type="RefSeq" id="XP_017952456.2">
    <property type="nucleotide sequence ID" value="XM_018096967.2"/>
</dbReference>
<organism evidence="3">
    <name type="scientific">Xenopus tropicalis</name>
    <name type="common">Western clawed frog</name>
    <name type="synonym">Silurana tropicalis</name>
    <dbReference type="NCBI Taxonomy" id="8364"/>
    <lineage>
        <taxon>Eukaryota</taxon>
        <taxon>Metazoa</taxon>
        <taxon>Chordata</taxon>
        <taxon>Craniata</taxon>
        <taxon>Vertebrata</taxon>
        <taxon>Euteleostomi</taxon>
        <taxon>Amphibia</taxon>
        <taxon>Batrachia</taxon>
        <taxon>Anura</taxon>
        <taxon>Pipoidea</taxon>
        <taxon>Pipidae</taxon>
        <taxon>Xenopodinae</taxon>
        <taxon>Xenopus</taxon>
        <taxon>Silurana</taxon>
    </lineage>
</organism>
<gene>
    <name evidence="3 5 6" type="primary">tex11</name>
</gene>
<dbReference type="GO" id="GO:0007131">
    <property type="term" value="P:reciprocal meiotic recombination"/>
    <property type="evidence" value="ECO:0000318"/>
    <property type="project" value="GO_Central"/>
</dbReference>
<evidence type="ECO:0000256" key="1">
    <source>
        <dbReference type="ARBA" id="ARBA00023254"/>
    </source>
</evidence>
<dbReference type="PANTHER" id="PTHR47083">
    <property type="entry name" value="TESTIS-EXPRESSED PROTEIN 11"/>
    <property type="match status" value="1"/>
</dbReference>
<dbReference type="OrthoDB" id="65716at2759"/>
<dbReference type="AGR" id="Xenbase:XB-GENE-6043903"/>
<reference evidence="3" key="2">
    <citation type="submission" date="2020-05" db="UniProtKB">
        <authorList>
            <consortium name="Ensembl"/>
        </authorList>
    </citation>
    <scope>IDENTIFICATION</scope>
</reference>
<keyword evidence="1" id="KW-0469">Meiosis</keyword>